<dbReference type="AlphaFoldDB" id="A0A6J6LXM5"/>
<dbReference type="Pfam" id="PF00213">
    <property type="entry name" value="OSCP"/>
    <property type="match status" value="2"/>
</dbReference>
<dbReference type="NCBIfam" id="NF009967">
    <property type="entry name" value="PRK13430.1"/>
    <property type="match status" value="1"/>
</dbReference>
<accession>A0A6J6LXM5</accession>
<sequence length="280" mass="30219">MTLAMKGTSRQSLAAARAFLEKKISSLESAGISKVSTDLLSMVAVFDSNIALSRALTDPSRKTEDKSELVKRVFEKGVSEPTFAFVKELIALRWSYASDLVRAIERLGVETEAAAAEKDGALDRLESELFAFTQTIQNSSELRTVLADRTVQSTAKKSALIRTLLNGKATESTIRLIGAMVDQPRGRNVEAGMRDLAEAVAARKNRTIVHVKSAIALSKEQIDRITKSLSAQIGATVRLNIEIDPNILGGLSVRFGDELIDGSIATRIIGAERTLSGQSA</sequence>
<protein>
    <submittedName>
        <fullName evidence="7">Unannotated protein</fullName>
    </submittedName>
</protein>
<keyword evidence="4" id="KW-0406">Ion transport</keyword>
<evidence type="ECO:0000256" key="6">
    <source>
        <dbReference type="ARBA" id="ARBA00023310"/>
    </source>
</evidence>
<evidence type="ECO:0000256" key="2">
    <source>
        <dbReference type="ARBA" id="ARBA00022448"/>
    </source>
</evidence>
<dbReference type="GO" id="GO:0046933">
    <property type="term" value="F:proton-transporting ATP synthase activity, rotational mechanism"/>
    <property type="evidence" value="ECO:0007669"/>
    <property type="project" value="InterPro"/>
</dbReference>
<dbReference type="InterPro" id="IPR000711">
    <property type="entry name" value="ATPase_OSCP/dsu"/>
</dbReference>
<dbReference type="Gene3D" id="1.10.520.20">
    <property type="entry name" value="N-terminal domain of the delta subunit of the F1F0-ATP synthase"/>
    <property type="match status" value="1"/>
</dbReference>
<organism evidence="7">
    <name type="scientific">freshwater metagenome</name>
    <dbReference type="NCBI Taxonomy" id="449393"/>
    <lineage>
        <taxon>unclassified sequences</taxon>
        <taxon>metagenomes</taxon>
        <taxon>ecological metagenomes</taxon>
    </lineage>
</organism>
<gene>
    <name evidence="7" type="ORF">UFOPK2312_00322</name>
</gene>
<evidence type="ECO:0000256" key="4">
    <source>
        <dbReference type="ARBA" id="ARBA00023065"/>
    </source>
</evidence>
<dbReference type="InterPro" id="IPR026015">
    <property type="entry name" value="ATP_synth_OSCP/delta_N_sf"/>
</dbReference>
<dbReference type="NCBIfam" id="TIGR01145">
    <property type="entry name" value="ATP_synt_delta"/>
    <property type="match status" value="1"/>
</dbReference>
<evidence type="ECO:0000256" key="5">
    <source>
        <dbReference type="ARBA" id="ARBA00023136"/>
    </source>
</evidence>
<dbReference type="PANTHER" id="PTHR11910">
    <property type="entry name" value="ATP SYNTHASE DELTA CHAIN"/>
    <property type="match status" value="1"/>
</dbReference>
<reference evidence="7" key="1">
    <citation type="submission" date="2020-05" db="EMBL/GenBank/DDBJ databases">
        <authorList>
            <person name="Chiriac C."/>
            <person name="Salcher M."/>
            <person name="Ghai R."/>
            <person name="Kavagutti S V."/>
        </authorList>
    </citation>
    <scope>NUCLEOTIDE SEQUENCE</scope>
</reference>
<comment type="subcellular location">
    <subcellularLocation>
        <location evidence="1">Membrane</location>
    </subcellularLocation>
</comment>
<dbReference type="HAMAP" id="MF_01416">
    <property type="entry name" value="ATP_synth_delta_bact"/>
    <property type="match status" value="1"/>
</dbReference>
<dbReference type="GO" id="GO:0016020">
    <property type="term" value="C:membrane"/>
    <property type="evidence" value="ECO:0007669"/>
    <property type="project" value="UniProtKB-SubCell"/>
</dbReference>
<dbReference type="EMBL" id="CAEZWY010000020">
    <property type="protein sequence ID" value="CAB4666561.1"/>
    <property type="molecule type" value="Genomic_DNA"/>
</dbReference>
<evidence type="ECO:0000256" key="3">
    <source>
        <dbReference type="ARBA" id="ARBA00022781"/>
    </source>
</evidence>
<proteinExistence type="inferred from homology"/>
<dbReference type="PRINTS" id="PR00125">
    <property type="entry name" value="ATPASEDELTA"/>
</dbReference>
<keyword evidence="3" id="KW-0375">Hydrogen ion transport</keyword>
<name>A0A6J6LXM5_9ZZZZ</name>
<keyword evidence="5" id="KW-0472">Membrane</keyword>
<keyword evidence="6" id="KW-0066">ATP synthesis</keyword>
<dbReference type="SUPFAM" id="SSF47928">
    <property type="entry name" value="N-terminal domain of the delta subunit of the F1F0-ATP synthase"/>
    <property type="match status" value="2"/>
</dbReference>
<evidence type="ECO:0000313" key="7">
    <source>
        <dbReference type="EMBL" id="CAB4666561.1"/>
    </source>
</evidence>
<keyword evidence="2" id="KW-0813">Transport</keyword>
<evidence type="ECO:0000256" key="1">
    <source>
        <dbReference type="ARBA" id="ARBA00004370"/>
    </source>
</evidence>